<gene>
    <name evidence="2" type="ORF">ADK38_09010</name>
</gene>
<dbReference type="InterPro" id="IPR016032">
    <property type="entry name" value="Sig_transdc_resp-reg_C-effctor"/>
</dbReference>
<sequence length="264" mass="28584">MATVLLARGHTREARHLLDDACGQVTGPADVLLDRAEAELARTFGDLFGAEQALRRGLMAAERGGYVYGTDELWAALAEVCLDTGQASQARECLRWLERVARQTGGDRARLLHLRAAVRLPGQDAATVRSLLREAVDLARSRSQPFETAVTLLSVAPSSDDPPALFYEAYRLFGEVGASLWRFRTRVAIRESGNAVPGRKEAVAENERLLAVLVAEGLSNRQISSVLGLSGDAVANRLTRLFAHAGVRSRAEIVSGVRTGLLEQ</sequence>
<organism evidence="2 3">
    <name type="scientific">Streptomyces varsoviensis</name>
    <dbReference type="NCBI Taxonomy" id="67373"/>
    <lineage>
        <taxon>Bacteria</taxon>
        <taxon>Bacillati</taxon>
        <taxon>Actinomycetota</taxon>
        <taxon>Actinomycetes</taxon>
        <taxon>Kitasatosporales</taxon>
        <taxon>Streptomycetaceae</taxon>
        <taxon>Streptomyces</taxon>
    </lineage>
</organism>
<dbReference type="InterPro" id="IPR036388">
    <property type="entry name" value="WH-like_DNA-bd_sf"/>
</dbReference>
<dbReference type="SUPFAM" id="SSF46894">
    <property type="entry name" value="C-terminal effector domain of the bipartite response regulators"/>
    <property type="match status" value="1"/>
</dbReference>
<dbReference type="InterPro" id="IPR011990">
    <property type="entry name" value="TPR-like_helical_dom_sf"/>
</dbReference>
<dbReference type="EMBL" id="LGUT01000756">
    <property type="protein sequence ID" value="KOG90401.1"/>
    <property type="molecule type" value="Genomic_DNA"/>
</dbReference>
<name>A0ABR5JBH7_9ACTN</name>
<reference evidence="2 3" key="1">
    <citation type="submission" date="2015-07" db="EMBL/GenBank/DDBJ databases">
        <authorList>
            <person name="Ju K.-S."/>
            <person name="Doroghazi J.R."/>
            <person name="Metcalf W.W."/>
        </authorList>
    </citation>
    <scope>NUCLEOTIDE SEQUENCE [LARGE SCALE GENOMIC DNA]</scope>
    <source>
        <strain evidence="2 3">NRRL B-3589</strain>
    </source>
</reference>
<protein>
    <recommendedName>
        <fullName evidence="1">HTH luxR-type domain-containing protein</fullName>
    </recommendedName>
</protein>
<accession>A0ABR5JBH7</accession>
<feature type="domain" description="HTH luxR-type" evidence="1">
    <location>
        <begin position="196"/>
        <end position="261"/>
    </location>
</feature>
<dbReference type="InterPro" id="IPR000792">
    <property type="entry name" value="Tscrpt_reg_LuxR_C"/>
</dbReference>
<dbReference type="SMART" id="SM00421">
    <property type="entry name" value="HTH_LUXR"/>
    <property type="match status" value="1"/>
</dbReference>
<dbReference type="Proteomes" id="UP000037020">
    <property type="component" value="Unassembled WGS sequence"/>
</dbReference>
<evidence type="ECO:0000313" key="3">
    <source>
        <dbReference type="Proteomes" id="UP000037020"/>
    </source>
</evidence>
<keyword evidence="3" id="KW-1185">Reference proteome</keyword>
<dbReference type="Gene3D" id="1.25.40.10">
    <property type="entry name" value="Tetratricopeptide repeat domain"/>
    <property type="match status" value="1"/>
</dbReference>
<proteinExistence type="predicted"/>
<evidence type="ECO:0000259" key="1">
    <source>
        <dbReference type="PROSITE" id="PS50043"/>
    </source>
</evidence>
<dbReference type="PROSITE" id="PS50043">
    <property type="entry name" value="HTH_LUXR_2"/>
    <property type="match status" value="1"/>
</dbReference>
<comment type="caution">
    <text evidence="2">The sequence shown here is derived from an EMBL/GenBank/DDBJ whole genome shotgun (WGS) entry which is preliminary data.</text>
</comment>
<dbReference type="Gene3D" id="1.10.10.10">
    <property type="entry name" value="Winged helix-like DNA-binding domain superfamily/Winged helix DNA-binding domain"/>
    <property type="match status" value="1"/>
</dbReference>
<evidence type="ECO:0000313" key="2">
    <source>
        <dbReference type="EMBL" id="KOG90401.1"/>
    </source>
</evidence>